<comment type="caution">
    <text evidence="2">The sequence shown here is derived from an EMBL/GenBank/DDBJ whole genome shotgun (WGS) entry which is preliminary data.</text>
</comment>
<name>A0ABR1YMS6_9PEZI</name>
<evidence type="ECO:0000313" key="3">
    <source>
        <dbReference type="Proteomes" id="UP001492380"/>
    </source>
</evidence>
<sequence length="216" mass="22746">MAAGSVSSRSAFHLKAHQADSHSGSARRPEAAELSRIGCEADTLVHFTSNTGSGGHSSACMSRAAIADVWGSLEEVSSRPVGGASPVSSQKPTKASQQHDELRIRSDPDGDRREGRRVGMSSASPELPQAVDGGGQRRGTSWKKDTSHQCPPSAFEKSRTSLNLTLTTCGVARHLPTFTVSLLAVEWALVSTSPLTISRRTFAVEGKSGGLFVFAS</sequence>
<keyword evidence="3" id="KW-1185">Reference proteome</keyword>
<dbReference type="Proteomes" id="UP001492380">
    <property type="component" value="Unassembled WGS sequence"/>
</dbReference>
<organism evidence="2 3">
    <name type="scientific">Phyllosticta capitalensis</name>
    <dbReference type="NCBI Taxonomy" id="121624"/>
    <lineage>
        <taxon>Eukaryota</taxon>
        <taxon>Fungi</taxon>
        <taxon>Dikarya</taxon>
        <taxon>Ascomycota</taxon>
        <taxon>Pezizomycotina</taxon>
        <taxon>Dothideomycetes</taxon>
        <taxon>Dothideomycetes incertae sedis</taxon>
        <taxon>Botryosphaeriales</taxon>
        <taxon>Phyllostictaceae</taxon>
        <taxon>Phyllosticta</taxon>
    </lineage>
</organism>
<dbReference type="EMBL" id="JBBWRZ010000006">
    <property type="protein sequence ID" value="KAK8233632.1"/>
    <property type="molecule type" value="Genomic_DNA"/>
</dbReference>
<feature type="region of interest" description="Disordered" evidence="1">
    <location>
        <begin position="1"/>
        <end position="33"/>
    </location>
</feature>
<feature type="compositionally biased region" description="Basic and acidic residues" evidence="1">
    <location>
        <begin position="97"/>
        <end position="117"/>
    </location>
</feature>
<proteinExistence type="predicted"/>
<protein>
    <submittedName>
        <fullName evidence="2">Uncharacterized protein</fullName>
    </submittedName>
</protein>
<gene>
    <name evidence="2" type="ORF">HDK90DRAFT_466657</name>
</gene>
<feature type="compositionally biased region" description="Polar residues" evidence="1">
    <location>
        <begin position="1"/>
        <end position="10"/>
    </location>
</feature>
<feature type="region of interest" description="Disordered" evidence="1">
    <location>
        <begin position="77"/>
        <end position="155"/>
    </location>
</feature>
<evidence type="ECO:0000256" key="1">
    <source>
        <dbReference type="SAM" id="MobiDB-lite"/>
    </source>
</evidence>
<evidence type="ECO:0000313" key="2">
    <source>
        <dbReference type="EMBL" id="KAK8233632.1"/>
    </source>
</evidence>
<accession>A0ABR1YMS6</accession>
<feature type="compositionally biased region" description="Polar residues" evidence="1">
    <location>
        <begin position="86"/>
        <end position="96"/>
    </location>
</feature>
<reference evidence="2 3" key="1">
    <citation type="submission" date="2024-04" db="EMBL/GenBank/DDBJ databases">
        <title>Phyllosticta paracitricarpa is synonymous to the EU quarantine fungus P. citricarpa based on phylogenomic analyses.</title>
        <authorList>
            <consortium name="Lawrence Berkeley National Laboratory"/>
            <person name="Van Ingen-Buijs V.A."/>
            <person name="Van Westerhoven A.C."/>
            <person name="Haridas S."/>
            <person name="Skiadas P."/>
            <person name="Martin F."/>
            <person name="Groenewald J.Z."/>
            <person name="Crous P.W."/>
            <person name="Seidl M.F."/>
        </authorList>
    </citation>
    <scope>NUCLEOTIDE SEQUENCE [LARGE SCALE GENOMIC DNA]</scope>
    <source>
        <strain evidence="2 3">CBS 123374</strain>
    </source>
</reference>